<organism evidence="7 8">
    <name type="scientific">Apiospora phragmitis</name>
    <dbReference type="NCBI Taxonomy" id="2905665"/>
    <lineage>
        <taxon>Eukaryota</taxon>
        <taxon>Fungi</taxon>
        <taxon>Dikarya</taxon>
        <taxon>Ascomycota</taxon>
        <taxon>Pezizomycotina</taxon>
        <taxon>Sordariomycetes</taxon>
        <taxon>Xylariomycetidae</taxon>
        <taxon>Amphisphaeriales</taxon>
        <taxon>Apiosporaceae</taxon>
        <taxon>Apiospora</taxon>
    </lineage>
</organism>
<dbReference type="Proteomes" id="UP001480595">
    <property type="component" value="Unassembled WGS sequence"/>
</dbReference>
<dbReference type="Pfam" id="PF06179">
    <property type="entry name" value="Med22"/>
    <property type="match status" value="1"/>
</dbReference>
<proteinExistence type="inferred from homology"/>
<evidence type="ECO:0008006" key="9">
    <source>
        <dbReference type="Google" id="ProtNLM"/>
    </source>
</evidence>
<evidence type="ECO:0000313" key="8">
    <source>
        <dbReference type="Proteomes" id="UP001480595"/>
    </source>
</evidence>
<evidence type="ECO:0000256" key="6">
    <source>
        <dbReference type="SAM" id="MobiDB-lite"/>
    </source>
</evidence>
<sequence>MNRHPDPNTILDRHEKAVADILKRFMNMVVAATEPIDEGYTPEKASLNQMQMDVETAALVKAIENLLQITREIRRLWLTGPVESTPRAELENKERDAAIDAKTERICGLLNQWFTIREENQRAAARRLAEKRQQLEQEKLQQGNSGSDNNNVSTGVWAAETAGAAAGF</sequence>
<name>A0ABR1V3Q3_9PEZI</name>
<evidence type="ECO:0000256" key="3">
    <source>
        <dbReference type="ARBA" id="ARBA00023015"/>
    </source>
</evidence>
<dbReference type="GeneID" id="92091763"/>
<feature type="compositionally biased region" description="Basic and acidic residues" evidence="6">
    <location>
        <begin position="128"/>
        <end position="139"/>
    </location>
</feature>
<evidence type="ECO:0000313" key="7">
    <source>
        <dbReference type="EMBL" id="KAK8064653.1"/>
    </source>
</evidence>
<reference evidence="7 8" key="1">
    <citation type="submission" date="2023-01" db="EMBL/GenBank/DDBJ databases">
        <title>Analysis of 21 Apiospora genomes using comparative genomics revels a genus with tremendous synthesis potential of carbohydrate active enzymes and secondary metabolites.</title>
        <authorList>
            <person name="Sorensen T."/>
        </authorList>
    </citation>
    <scope>NUCLEOTIDE SEQUENCE [LARGE SCALE GENOMIC DNA]</scope>
    <source>
        <strain evidence="7 8">CBS 135458</strain>
    </source>
</reference>
<comment type="caution">
    <text evidence="7">The sequence shown here is derived from an EMBL/GenBank/DDBJ whole genome shotgun (WGS) entry which is preliminary data.</text>
</comment>
<comment type="subcellular location">
    <subcellularLocation>
        <location evidence="1">Nucleus</location>
    </subcellularLocation>
</comment>
<keyword evidence="5" id="KW-0539">Nucleus</keyword>
<keyword evidence="4" id="KW-0804">Transcription</keyword>
<gene>
    <name evidence="7" type="ORF">PG994_007291</name>
</gene>
<evidence type="ECO:0000256" key="1">
    <source>
        <dbReference type="ARBA" id="ARBA00004123"/>
    </source>
</evidence>
<dbReference type="RefSeq" id="XP_066715642.1">
    <property type="nucleotide sequence ID" value="XM_066858700.1"/>
</dbReference>
<dbReference type="EMBL" id="JAQQWL010000007">
    <property type="protein sequence ID" value="KAK8064653.1"/>
    <property type="molecule type" value="Genomic_DNA"/>
</dbReference>
<evidence type="ECO:0000256" key="5">
    <source>
        <dbReference type="ARBA" id="ARBA00023242"/>
    </source>
</evidence>
<keyword evidence="3" id="KW-0805">Transcription regulation</keyword>
<dbReference type="InterPro" id="IPR009332">
    <property type="entry name" value="Med22"/>
</dbReference>
<evidence type="ECO:0000256" key="4">
    <source>
        <dbReference type="ARBA" id="ARBA00023163"/>
    </source>
</evidence>
<feature type="compositionally biased region" description="Polar residues" evidence="6">
    <location>
        <begin position="143"/>
        <end position="153"/>
    </location>
</feature>
<protein>
    <recommendedName>
        <fullName evidence="9">Mediator of RNA polymerase II transcription subunit 22</fullName>
    </recommendedName>
</protein>
<feature type="region of interest" description="Disordered" evidence="6">
    <location>
        <begin position="128"/>
        <end position="153"/>
    </location>
</feature>
<keyword evidence="8" id="KW-1185">Reference proteome</keyword>
<evidence type="ECO:0000256" key="2">
    <source>
        <dbReference type="ARBA" id="ARBA00005942"/>
    </source>
</evidence>
<accession>A0ABR1V3Q3</accession>
<comment type="similarity">
    <text evidence="2">Belongs to the Mediator complex subunit 22 family.</text>
</comment>
<dbReference type="Gene3D" id="6.10.280.160">
    <property type="entry name" value="Mediator of RNA polymerase II transcription subunit 22"/>
    <property type="match status" value="1"/>
</dbReference>